<evidence type="ECO:0000256" key="6">
    <source>
        <dbReference type="ARBA" id="ARBA00022989"/>
    </source>
</evidence>
<keyword evidence="12" id="KW-1185">Reference proteome</keyword>
<keyword evidence="3" id="KW-0813">Transport</keyword>
<proteinExistence type="inferred from homology"/>
<dbReference type="InterPro" id="IPR030659">
    <property type="entry name" value="SecY_CS"/>
</dbReference>
<dbReference type="Pfam" id="PF00344">
    <property type="entry name" value="SecY"/>
    <property type="match status" value="1"/>
</dbReference>
<sequence>MAVRLVDLAKPFLPLLPEVELPIGSLPFDDKVMYTIGASFVYLLAQLPVYGGAKVTGDPISFLRPAFGAERGTLLEFGVFPIISSGIIFQLLAGLKLIKVNLANRTDRQLFQSLQKLFAIFQYVVLTNIFVATGYYGYNLSFWQVILINFQLITTGFIMTLTTEVIDKGYGFGSGCLTFVTVNASSNFVGDILGINAVKTTRGSETQGAVINLIGQIRNAPFKNAILNAFTRPYLPNLIQGYVTLATLAVAIYLQNFRIELPIRSNRVRAVNNIYPIRLLYTGAMPLLFSYVVLFYLNIIGYTIVNLGLKNDSSNPLVKVLGAYTSTAFGGSFVVEKPSIIYFFSPPASLTQAITSPLKTIGFALIVIVSSAFFANTWSLISGSAPRDIAQQFKEQGISLAGRRDISISKELNRVIPVAAVSGATVLAVVSLIGDFFGGKGKSAGVLIACGTAFSFLEIIATEYQQSGGSQNFSQLFGGLGQQ</sequence>
<dbReference type="STRING" id="36022.A0A1V2L4E5"/>
<organism evidence="11 12">
    <name type="scientific">Cyberlindnera fabianii</name>
    <name type="common">Yeast</name>
    <name type="synonym">Hansenula fabianii</name>
    <dbReference type="NCBI Taxonomy" id="36022"/>
    <lineage>
        <taxon>Eukaryota</taxon>
        <taxon>Fungi</taxon>
        <taxon>Dikarya</taxon>
        <taxon>Ascomycota</taxon>
        <taxon>Saccharomycotina</taxon>
        <taxon>Saccharomycetes</taxon>
        <taxon>Phaffomycetales</taxon>
        <taxon>Phaffomycetaceae</taxon>
        <taxon>Cyberlindnera</taxon>
    </lineage>
</organism>
<feature type="transmembrane region" description="Helical" evidence="10">
    <location>
        <begin position="415"/>
        <end position="437"/>
    </location>
</feature>
<dbReference type="PROSITE" id="PS00755">
    <property type="entry name" value="SECY_1"/>
    <property type="match status" value="1"/>
</dbReference>
<dbReference type="SUPFAM" id="SSF103491">
    <property type="entry name" value="Preprotein translocase SecY subunit"/>
    <property type="match status" value="1"/>
</dbReference>
<dbReference type="GO" id="GO:0016020">
    <property type="term" value="C:membrane"/>
    <property type="evidence" value="ECO:0007669"/>
    <property type="project" value="UniProtKB-SubCell"/>
</dbReference>
<dbReference type="InterPro" id="IPR002208">
    <property type="entry name" value="SecY/SEC61-alpha"/>
</dbReference>
<comment type="caution">
    <text evidence="11">The sequence shown here is derived from an EMBL/GenBank/DDBJ whole genome shotgun (WGS) entry which is preliminary data.</text>
</comment>
<feature type="transmembrane region" description="Helical" evidence="10">
    <location>
        <begin position="142"/>
        <end position="162"/>
    </location>
</feature>
<dbReference type="GO" id="GO:0015031">
    <property type="term" value="P:protein transport"/>
    <property type="evidence" value="ECO:0007669"/>
    <property type="project" value="UniProtKB-KW"/>
</dbReference>
<gene>
    <name evidence="11" type="ORF">BON22_3811</name>
</gene>
<accession>A0A1V2L4E5</accession>
<dbReference type="PANTHER" id="PTHR10906">
    <property type="entry name" value="SECY/SEC61-ALPHA FAMILY MEMBER"/>
    <property type="match status" value="1"/>
</dbReference>
<evidence type="ECO:0000256" key="5">
    <source>
        <dbReference type="ARBA" id="ARBA00022927"/>
    </source>
</evidence>
<feature type="transmembrane region" description="Helical" evidence="10">
    <location>
        <begin position="32"/>
        <end position="53"/>
    </location>
</feature>
<protein>
    <submittedName>
        <fullName evidence="11">Sec sixty-one protein</fullName>
    </submittedName>
</protein>
<evidence type="ECO:0000313" key="12">
    <source>
        <dbReference type="Proteomes" id="UP000189513"/>
    </source>
</evidence>
<evidence type="ECO:0000256" key="3">
    <source>
        <dbReference type="ARBA" id="ARBA00022448"/>
    </source>
</evidence>
<comment type="similarity">
    <text evidence="2 9">Belongs to the SecY/SEC61-alpha family.</text>
</comment>
<name>A0A1V2L4E5_CYBFA</name>
<feature type="transmembrane region" description="Helical" evidence="10">
    <location>
        <begin position="73"/>
        <end position="95"/>
    </location>
</feature>
<comment type="subcellular location">
    <subcellularLocation>
        <location evidence="1">Membrane</location>
        <topology evidence="1">Multi-pass membrane protein</topology>
    </subcellularLocation>
</comment>
<evidence type="ECO:0000313" key="11">
    <source>
        <dbReference type="EMBL" id="ONH66465.1"/>
    </source>
</evidence>
<feature type="transmembrane region" description="Helical" evidence="10">
    <location>
        <begin position="361"/>
        <end position="381"/>
    </location>
</feature>
<dbReference type="Gene3D" id="1.10.3370.10">
    <property type="entry name" value="SecY subunit domain"/>
    <property type="match status" value="1"/>
</dbReference>
<keyword evidence="8 10" id="KW-0472">Membrane</keyword>
<keyword evidence="6 10" id="KW-1133">Transmembrane helix</keyword>
<evidence type="ECO:0000256" key="8">
    <source>
        <dbReference type="ARBA" id="ARBA00023136"/>
    </source>
</evidence>
<evidence type="ECO:0000256" key="4">
    <source>
        <dbReference type="ARBA" id="ARBA00022692"/>
    </source>
</evidence>
<feature type="transmembrane region" description="Helical" evidence="10">
    <location>
        <begin position="239"/>
        <end position="259"/>
    </location>
</feature>
<keyword evidence="5" id="KW-0653">Protein transport</keyword>
<dbReference type="InterPro" id="IPR023201">
    <property type="entry name" value="SecY_dom_sf"/>
</dbReference>
<dbReference type="VEuPathDB" id="FungiDB:BON22_3811"/>
<feature type="transmembrane region" description="Helical" evidence="10">
    <location>
        <begin position="279"/>
        <end position="305"/>
    </location>
</feature>
<keyword evidence="7" id="KW-0811">Translocation</keyword>
<evidence type="ECO:0000256" key="7">
    <source>
        <dbReference type="ARBA" id="ARBA00023010"/>
    </source>
</evidence>
<feature type="transmembrane region" description="Helical" evidence="10">
    <location>
        <begin position="443"/>
        <end position="461"/>
    </location>
</feature>
<evidence type="ECO:0000256" key="1">
    <source>
        <dbReference type="ARBA" id="ARBA00004141"/>
    </source>
</evidence>
<reference evidence="12" key="1">
    <citation type="journal article" date="2017" name="Genome Announc.">
        <title>Genome sequences of Cyberlindnera fabianii 65, Pichia kudriavzevii 129, and Saccharomyces cerevisiae 131 isolated from fermented masau fruits in Zimbabwe.</title>
        <authorList>
            <person name="van Rijswijck I.M.H."/>
            <person name="Derks M.F.L."/>
            <person name="Abee T."/>
            <person name="de Ridder D."/>
            <person name="Smid E.J."/>
        </authorList>
    </citation>
    <scope>NUCLEOTIDE SEQUENCE [LARGE SCALE GENOMIC DNA]</scope>
    <source>
        <strain evidence="12">65</strain>
    </source>
</reference>
<feature type="transmembrane region" description="Helical" evidence="10">
    <location>
        <begin position="116"/>
        <end position="136"/>
    </location>
</feature>
<evidence type="ECO:0000256" key="9">
    <source>
        <dbReference type="RuleBase" id="RU004349"/>
    </source>
</evidence>
<dbReference type="EMBL" id="MPUK01000007">
    <property type="protein sequence ID" value="ONH66465.1"/>
    <property type="molecule type" value="Genomic_DNA"/>
</dbReference>
<keyword evidence="4 10" id="KW-0812">Transmembrane</keyword>
<dbReference type="Proteomes" id="UP000189513">
    <property type="component" value="Unassembled WGS sequence"/>
</dbReference>
<evidence type="ECO:0000256" key="10">
    <source>
        <dbReference type="SAM" id="Phobius"/>
    </source>
</evidence>
<dbReference type="AlphaFoldDB" id="A0A1V2L4E5"/>
<dbReference type="PIRSF" id="PIRSF004557">
    <property type="entry name" value="SecY"/>
    <property type="match status" value="1"/>
</dbReference>
<evidence type="ECO:0000256" key="2">
    <source>
        <dbReference type="ARBA" id="ARBA00005751"/>
    </source>
</evidence>
<dbReference type="OMA" id="QAYCHIK"/>